<evidence type="ECO:0008006" key="3">
    <source>
        <dbReference type="Google" id="ProtNLM"/>
    </source>
</evidence>
<gene>
    <name evidence="1" type="ORF">M0R45_036494</name>
</gene>
<name>A0AAW1VZP3_RUBAR</name>
<dbReference type="GO" id="GO:0008270">
    <property type="term" value="F:zinc ion binding"/>
    <property type="evidence" value="ECO:0007669"/>
    <property type="project" value="InterPro"/>
</dbReference>
<evidence type="ECO:0000313" key="1">
    <source>
        <dbReference type="EMBL" id="KAK9912641.1"/>
    </source>
</evidence>
<evidence type="ECO:0000313" key="2">
    <source>
        <dbReference type="Proteomes" id="UP001457282"/>
    </source>
</evidence>
<accession>A0AAW1VZP3</accession>
<dbReference type="GO" id="GO:0003676">
    <property type="term" value="F:nucleic acid binding"/>
    <property type="evidence" value="ECO:0007669"/>
    <property type="project" value="InterPro"/>
</dbReference>
<proteinExistence type="predicted"/>
<dbReference type="EMBL" id="JBEDUW010000007">
    <property type="protein sequence ID" value="KAK9912641.1"/>
    <property type="molecule type" value="Genomic_DNA"/>
</dbReference>
<dbReference type="SUPFAM" id="SSF57756">
    <property type="entry name" value="Retrovirus zinc finger-like domains"/>
    <property type="match status" value="1"/>
</dbReference>
<comment type="caution">
    <text evidence="1">The sequence shown here is derived from an EMBL/GenBank/DDBJ whole genome shotgun (WGS) entry which is preliminary data.</text>
</comment>
<dbReference type="PANTHER" id="PTHR47481:SF31">
    <property type="entry name" value="OS01G0873500 PROTEIN"/>
    <property type="match status" value="1"/>
</dbReference>
<dbReference type="PANTHER" id="PTHR47481">
    <property type="match status" value="1"/>
</dbReference>
<dbReference type="InterPro" id="IPR036875">
    <property type="entry name" value="Znf_CCHC_sf"/>
</dbReference>
<dbReference type="AlphaFoldDB" id="A0AAW1VZP3"/>
<organism evidence="1 2">
    <name type="scientific">Rubus argutus</name>
    <name type="common">Southern blackberry</name>
    <dbReference type="NCBI Taxonomy" id="59490"/>
    <lineage>
        <taxon>Eukaryota</taxon>
        <taxon>Viridiplantae</taxon>
        <taxon>Streptophyta</taxon>
        <taxon>Embryophyta</taxon>
        <taxon>Tracheophyta</taxon>
        <taxon>Spermatophyta</taxon>
        <taxon>Magnoliopsida</taxon>
        <taxon>eudicotyledons</taxon>
        <taxon>Gunneridae</taxon>
        <taxon>Pentapetalae</taxon>
        <taxon>rosids</taxon>
        <taxon>fabids</taxon>
        <taxon>Rosales</taxon>
        <taxon>Rosaceae</taxon>
        <taxon>Rosoideae</taxon>
        <taxon>Rosoideae incertae sedis</taxon>
        <taxon>Rubus</taxon>
    </lineage>
</organism>
<protein>
    <recommendedName>
        <fullName evidence="3">CCHC-type domain-containing protein</fullName>
    </recommendedName>
</protein>
<sequence length="214" mass="23790">MATSSFPQTPDILYSSISGLMPIRLDSTKFFVRKYLMTTIFRAHNLLGYVDGSIRAASISQGYETWMAHDAGVMFRSDLETITKGGDSVHAYVQRIEEIRDKLAGFDVVVDDAEIMVHAQRGLPTEYNDFRASMAARNGEALSLDGFYVLLLEEEAALTARSQYQFPQFADAQWSSNQCQICNEAGHTALVCPQSSQNGFHIPGRTESIIKDSD</sequence>
<dbReference type="Proteomes" id="UP001457282">
    <property type="component" value="Unassembled WGS sequence"/>
</dbReference>
<reference evidence="1 2" key="1">
    <citation type="journal article" date="2023" name="G3 (Bethesda)">
        <title>A chromosome-length genome assembly and annotation of blackberry (Rubus argutus, cv. 'Hillquist').</title>
        <authorList>
            <person name="Bruna T."/>
            <person name="Aryal R."/>
            <person name="Dudchenko O."/>
            <person name="Sargent D.J."/>
            <person name="Mead D."/>
            <person name="Buti M."/>
            <person name="Cavallini A."/>
            <person name="Hytonen T."/>
            <person name="Andres J."/>
            <person name="Pham M."/>
            <person name="Weisz D."/>
            <person name="Mascagni F."/>
            <person name="Usai G."/>
            <person name="Natali L."/>
            <person name="Bassil N."/>
            <person name="Fernandez G.E."/>
            <person name="Lomsadze A."/>
            <person name="Armour M."/>
            <person name="Olukolu B."/>
            <person name="Poorten T."/>
            <person name="Britton C."/>
            <person name="Davik J."/>
            <person name="Ashrafi H."/>
            <person name="Aiden E.L."/>
            <person name="Borodovsky M."/>
            <person name="Worthington M."/>
        </authorList>
    </citation>
    <scope>NUCLEOTIDE SEQUENCE [LARGE SCALE GENOMIC DNA]</scope>
    <source>
        <strain evidence="1">PI 553951</strain>
    </source>
</reference>
<keyword evidence="2" id="KW-1185">Reference proteome</keyword>